<sequence length="86" mass="9564">MHLSLARSAVLMLLLLLAFFEVQPEPITRDVDNGQLTDNRRNLQSWWKSMALFQSLDKRAGCGGDCSSDSDCSPYCPDCTSNMGCM</sequence>
<evidence type="ECO:0000256" key="1">
    <source>
        <dbReference type="SAM" id="SignalP"/>
    </source>
</evidence>
<protein>
    <submittedName>
        <fullName evidence="2">Conotoxin</fullName>
    </submittedName>
</protein>
<dbReference type="EMBL" id="MF576650">
    <property type="protein sequence ID" value="ATF27484.1"/>
    <property type="molecule type" value="mRNA"/>
</dbReference>
<keyword evidence="1" id="KW-0732">Signal</keyword>
<feature type="signal peptide" evidence="1">
    <location>
        <begin position="1"/>
        <end position="24"/>
    </location>
</feature>
<evidence type="ECO:0000313" key="2">
    <source>
        <dbReference type="EMBL" id="ATF27484.1"/>
    </source>
</evidence>
<accession>A0A291C208</accession>
<name>A0A291C208_9COND</name>
<dbReference type="AlphaFoldDB" id="A0A291C208"/>
<reference evidence="2" key="2">
    <citation type="submission" date="2017-07" db="EMBL/GenBank/DDBJ databases">
        <authorList>
            <person name="Sun Z.S."/>
            <person name="Albrecht U."/>
            <person name="Echele G."/>
            <person name="Lee C.C."/>
        </authorList>
    </citation>
    <scope>NUCLEOTIDE SEQUENCE</scope>
    <source>
        <strain evidence="2">P_Amz9.11</strain>
    </source>
</reference>
<organism evidence="2">
    <name type="scientific">Conus andremenezi</name>
    <dbReference type="NCBI Taxonomy" id="1077466"/>
    <lineage>
        <taxon>Eukaryota</taxon>
        <taxon>Metazoa</taxon>
        <taxon>Spiralia</taxon>
        <taxon>Lophotrochozoa</taxon>
        <taxon>Mollusca</taxon>
        <taxon>Gastropoda</taxon>
        <taxon>Caenogastropoda</taxon>
        <taxon>Neogastropoda</taxon>
        <taxon>Conoidea</taxon>
        <taxon>Conidae</taxon>
        <taxon>Conus</taxon>
        <taxon>Turriconus</taxon>
    </lineage>
</organism>
<proteinExistence type="evidence at transcript level"/>
<feature type="chain" id="PRO_5012200301" evidence="1">
    <location>
        <begin position="25"/>
        <end position="86"/>
    </location>
</feature>
<reference evidence="2" key="1">
    <citation type="journal article" date="2017" name="Genome Biol. Evol.">
        <title>Divergence of the Venom Exogene Repertoire in Two Sister Species of Turriconus.</title>
        <authorList>
            <person name="Li Q."/>
            <person name="Barghi N."/>
            <person name="Lu A."/>
            <person name="Fedosov A.E."/>
            <person name="Bandyopadhyay P.K."/>
            <person name="Lluisma A.O."/>
            <person name="Concepcion G.P."/>
            <person name="Yandell M."/>
            <person name="Olivera B.M."/>
            <person name="Safavi-Hemami H."/>
        </authorList>
    </citation>
    <scope>NUCLEOTIDE SEQUENCE</scope>
    <source>
        <strain evidence="2">P_Amz9.11</strain>
    </source>
</reference>